<dbReference type="Pfam" id="PF00106">
    <property type="entry name" value="adh_short"/>
    <property type="match status" value="1"/>
</dbReference>
<dbReference type="InterPro" id="IPR036291">
    <property type="entry name" value="NAD(P)-bd_dom_sf"/>
</dbReference>
<dbReference type="PANTHER" id="PTHR44196">
    <property type="entry name" value="DEHYDROGENASE/REDUCTASE SDR FAMILY MEMBER 7B"/>
    <property type="match status" value="1"/>
</dbReference>
<dbReference type="GO" id="GO:0016491">
    <property type="term" value="F:oxidoreductase activity"/>
    <property type="evidence" value="ECO:0007669"/>
    <property type="project" value="UniProtKB-KW"/>
</dbReference>
<dbReference type="PROSITE" id="PS00061">
    <property type="entry name" value="ADH_SHORT"/>
    <property type="match status" value="1"/>
</dbReference>
<dbReference type="SMART" id="SM00822">
    <property type="entry name" value="PKS_KR"/>
    <property type="match status" value="1"/>
</dbReference>
<dbReference type="Proteomes" id="UP000552700">
    <property type="component" value="Unassembled WGS sequence"/>
</dbReference>
<name>A0A841J2Y9_9SPHN</name>
<dbReference type="InterPro" id="IPR057326">
    <property type="entry name" value="KR_dom"/>
</dbReference>
<feature type="domain" description="Ketoreductase" evidence="3">
    <location>
        <begin position="1"/>
        <end position="168"/>
    </location>
</feature>
<accession>A0A841J2Y9</accession>
<reference evidence="4 5" key="1">
    <citation type="submission" date="2020-08" db="EMBL/GenBank/DDBJ databases">
        <title>Genomic Encyclopedia of Type Strains, Phase IV (KMG-IV): sequencing the most valuable type-strain genomes for metagenomic binning, comparative biology and taxonomic classification.</title>
        <authorList>
            <person name="Goeker M."/>
        </authorList>
    </citation>
    <scope>NUCLEOTIDE SEQUENCE [LARGE SCALE GENOMIC DNA]</scope>
    <source>
        <strain evidence="4 5">DSM 102255</strain>
    </source>
</reference>
<keyword evidence="2" id="KW-0560">Oxidoreductase</keyword>
<sequence length="271" mass="29205">MAERLAEFHGANLVLVGRRRDLLDSLAAKVRGHGREARVMALDLSAAADTASLIAEVDGMADIAAVVLCAGITYFGDAMAMSPAEIERVNSLNVSSTATLLLGFARIFGEQRVPGRILVVSSMSALIPLPFQAAYSASKSYIRSLVIALRAEWTRSDISMTIAYPLGMDTEMTRGSGLQKLVEGKKFGSIPVTRCADRAIDDLIRRRPVSLVGLTSRILYVLAMMVPDTWLTQIAGRVYKNAWVKQGAVSLSSNDGSLDDSGVCRHEGPKF</sequence>
<proteinExistence type="inferred from homology"/>
<dbReference type="InterPro" id="IPR020904">
    <property type="entry name" value="Sc_DH/Rdtase_CS"/>
</dbReference>
<evidence type="ECO:0000256" key="2">
    <source>
        <dbReference type="ARBA" id="ARBA00023002"/>
    </source>
</evidence>
<comment type="caution">
    <text evidence="4">The sequence shown here is derived from an EMBL/GenBank/DDBJ whole genome shotgun (WGS) entry which is preliminary data.</text>
</comment>
<evidence type="ECO:0000256" key="1">
    <source>
        <dbReference type="ARBA" id="ARBA00006484"/>
    </source>
</evidence>
<dbReference type="Gene3D" id="3.40.50.720">
    <property type="entry name" value="NAD(P)-binding Rossmann-like Domain"/>
    <property type="match status" value="1"/>
</dbReference>
<keyword evidence="5" id="KW-1185">Reference proteome</keyword>
<organism evidence="4 5">
    <name type="scientific">Sphingobium subterraneum</name>
    <dbReference type="NCBI Taxonomy" id="627688"/>
    <lineage>
        <taxon>Bacteria</taxon>
        <taxon>Pseudomonadati</taxon>
        <taxon>Pseudomonadota</taxon>
        <taxon>Alphaproteobacteria</taxon>
        <taxon>Sphingomonadales</taxon>
        <taxon>Sphingomonadaceae</taxon>
        <taxon>Sphingobium</taxon>
    </lineage>
</organism>
<dbReference type="PANTHER" id="PTHR44196:SF1">
    <property type="entry name" value="DEHYDROGENASE_REDUCTASE SDR FAMILY MEMBER 7B"/>
    <property type="match status" value="1"/>
</dbReference>
<comment type="similarity">
    <text evidence="1">Belongs to the short-chain dehydrogenases/reductases (SDR) family.</text>
</comment>
<dbReference type="EMBL" id="JACIJP010000001">
    <property type="protein sequence ID" value="MBB6122878.1"/>
    <property type="molecule type" value="Genomic_DNA"/>
</dbReference>
<dbReference type="InterPro" id="IPR002347">
    <property type="entry name" value="SDR_fam"/>
</dbReference>
<protein>
    <recommendedName>
        <fullName evidence="3">Ketoreductase domain-containing protein</fullName>
    </recommendedName>
</protein>
<gene>
    <name evidence="4" type="ORF">FHS92_000585</name>
</gene>
<evidence type="ECO:0000313" key="4">
    <source>
        <dbReference type="EMBL" id="MBB6122878.1"/>
    </source>
</evidence>
<dbReference type="SUPFAM" id="SSF51735">
    <property type="entry name" value="NAD(P)-binding Rossmann-fold domains"/>
    <property type="match status" value="1"/>
</dbReference>
<evidence type="ECO:0000313" key="5">
    <source>
        <dbReference type="Proteomes" id="UP000552700"/>
    </source>
</evidence>
<dbReference type="GO" id="GO:0016020">
    <property type="term" value="C:membrane"/>
    <property type="evidence" value="ECO:0007669"/>
    <property type="project" value="TreeGrafter"/>
</dbReference>
<evidence type="ECO:0000259" key="3">
    <source>
        <dbReference type="SMART" id="SM00822"/>
    </source>
</evidence>
<dbReference type="AlphaFoldDB" id="A0A841J2Y9"/>